<proteinExistence type="predicted"/>
<sequence length="92" mass="10231">MVTSLRSFECAVTPIVNVDRSRRVEAVAHFLNLHEHIVASGRVLVILGYQESEEAEYEVLPVIGFLTFLDAHKGLKMLFILGSVIPNFCGCL</sequence>
<evidence type="ECO:0000313" key="2">
    <source>
        <dbReference type="Proteomes" id="UP000541444"/>
    </source>
</evidence>
<dbReference type="Proteomes" id="UP000541444">
    <property type="component" value="Unassembled WGS sequence"/>
</dbReference>
<reference evidence="1 2" key="1">
    <citation type="journal article" date="2020" name="IScience">
        <title>Genome Sequencing of the Endangered Kingdonia uniflora (Circaeasteraceae, Ranunculales) Reveals Potential Mechanisms of Evolutionary Specialization.</title>
        <authorList>
            <person name="Sun Y."/>
            <person name="Deng T."/>
            <person name="Zhang A."/>
            <person name="Moore M.J."/>
            <person name="Landis J.B."/>
            <person name="Lin N."/>
            <person name="Zhang H."/>
            <person name="Zhang X."/>
            <person name="Huang J."/>
            <person name="Zhang X."/>
            <person name="Sun H."/>
            <person name="Wang H."/>
        </authorList>
    </citation>
    <scope>NUCLEOTIDE SEQUENCE [LARGE SCALE GENOMIC DNA]</scope>
    <source>
        <strain evidence="1">TB1705</strain>
        <tissue evidence="1">Leaf</tissue>
    </source>
</reference>
<dbReference type="EMBL" id="JACGCM010000238">
    <property type="protein sequence ID" value="KAF6174809.1"/>
    <property type="molecule type" value="Genomic_DNA"/>
</dbReference>
<organism evidence="1 2">
    <name type="scientific">Kingdonia uniflora</name>
    <dbReference type="NCBI Taxonomy" id="39325"/>
    <lineage>
        <taxon>Eukaryota</taxon>
        <taxon>Viridiplantae</taxon>
        <taxon>Streptophyta</taxon>
        <taxon>Embryophyta</taxon>
        <taxon>Tracheophyta</taxon>
        <taxon>Spermatophyta</taxon>
        <taxon>Magnoliopsida</taxon>
        <taxon>Ranunculales</taxon>
        <taxon>Circaeasteraceae</taxon>
        <taxon>Kingdonia</taxon>
    </lineage>
</organism>
<name>A0A7J7P5T6_9MAGN</name>
<dbReference type="AlphaFoldDB" id="A0A7J7P5T6"/>
<protein>
    <submittedName>
        <fullName evidence="1">Uncharacterized protein</fullName>
    </submittedName>
</protein>
<evidence type="ECO:0000313" key="1">
    <source>
        <dbReference type="EMBL" id="KAF6174809.1"/>
    </source>
</evidence>
<comment type="caution">
    <text evidence="1">The sequence shown here is derived from an EMBL/GenBank/DDBJ whole genome shotgun (WGS) entry which is preliminary data.</text>
</comment>
<accession>A0A7J7P5T6</accession>
<gene>
    <name evidence="1" type="ORF">GIB67_042878</name>
</gene>
<keyword evidence="2" id="KW-1185">Reference proteome</keyword>